<comment type="caution">
    <text evidence="16">Lacks conserved residue(s) required for the propagation of feature annotation.</text>
</comment>
<evidence type="ECO:0000256" key="11">
    <source>
        <dbReference type="ARBA" id="ARBA00022840"/>
    </source>
</evidence>
<protein>
    <recommendedName>
        <fullName evidence="15 16">Type III pantothenate kinase</fullName>
        <ecNumber evidence="6 16">2.7.1.33</ecNumber>
    </recommendedName>
    <alternativeName>
        <fullName evidence="16">PanK-III</fullName>
    </alternativeName>
    <alternativeName>
        <fullName evidence="16">Pantothenic acid kinase</fullName>
    </alternativeName>
</protein>
<accession>A0ABW6D1F1</accession>
<evidence type="ECO:0000256" key="8">
    <source>
        <dbReference type="ARBA" id="ARBA00022679"/>
    </source>
</evidence>
<dbReference type="InterPro" id="IPR004619">
    <property type="entry name" value="Type_III_PanK"/>
</dbReference>
<dbReference type="InterPro" id="IPR043129">
    <property type="entry name" value="ATPase_NBD"/>
</dbReference>
<evidence type="ECO:0000313" key="17">
    <source>
        <dbReference type="EMBL" id="MFD3277012.1"/>
    </source>
</evidence>
<keyword evidence="9 16" id="KW-0547">Nucleotide-binding</keyword>
<comment type="subunit">
    <text evidence="5 16">Homodimer.</text>
</comment>
<comment type="caution">
    <text evidence="17">The sequence shown here is derived from an EMBL/GenBank/DDBJ whole genome shotgun (WGS) entry which is preliminary data.</text>
</comment>
<keyword evidence="11 16" id="KW-0067">ATP-binding</keyword>
<dbReference type="NCBIfam" id="TIGR00671">
    <property type="entry name" value="baf"/>
    <property type="match status" value="1"/>
</dbReference>
<keyword evidence="13 16" id="KW-0173">Coenzyme A biosynthesis</keyword>
<dbReference type="SUPFAM" id="SSF53067">
    <property type="entry name" value="Actin-like ATPase domain"/>
    <property type="match status" value="2"/>
</dbReference>
<sequence length="218" mass="23650">MKLLLDFGNSRLKYAVYAGDSKVTEGFIPTLTEKNLCEIPHFAELESIHLSSVIDIPPAIHALISPKLIPNQTIMRGNGYDVSSLGEDRKLIALGAGPSHLSICLGTCITYNLVNEANEFVGGAISPGLHMRAAGMHAHTAHLPQVAPQHPYPFFGHDTQSNLIAGVMAGVEFEMQGFIQQAKKQMPNLQVVLTGGDAHHFSTLYNVDPDLVWKGMLI</sequence>
<evidence type="ECO:0000256" key="6">
    <source>
        <dbReference type="ARBA" id="ARBA00012102"/>
    </source>
</evidence>
<evidence type="ECO:0000256" key="1">
    <source>
        <dbReference type="ARBA" id="ARBA00001206"/>
    </source>
</evidence>
<name>A0ABW6D1F1_9BACT</name>
<evidence type="ECO:0000256" key="5">
    <source>
        <dbReference type="ARBA" id="ARBA00011738"/>
    </source>
</evidence>
<proteinExistence type="inferred from homology"/>
<comment type="similarity">
    <text evidence="14 16">Belongs to the type III pantothenate kinase family.</text>
</comment>
<evidence type="ECO:0000256" key="2">
    <source>
        <dbReference type="ARBA" id="ARBA00001958"/>
    </source>
</evidence>
<dbReference type="EC" id="2.7.1.33" evidence="6 16"/>
<keyword evidence="10 16" id="KW-0418">Kinase</keyword>
<feature type="binding site" evidence="16">
    <location>
        <begin position="6"/>
        <end position="13"/>
    </location>
    <ligand>
        <name>ATP</name>
        <dbReference type="ChEBI" id="CHEBI:30616"/>
    </ligand>
</feature>
<dbReference type="PANTHER" id="PTHR34265:SF1">
    <property type="entry name" value="TYPE III PANTOTHENATE KINASE"/>
    <property type="match status" value="1"/>
</dbReference>
<dbReference type="Gene3D" id="3.30.420.40">
    <property type="match status" value="1"/>
</dbReference>
<comment type="cofactor">
    <cofactor evidence="16">
        <name>NH4(+)</name>
        <dbReference type="ChEBI" id="CHEBI:28938"/>
    </cofactor>
    <cofactor evidence="16">
        <name>K(+)</name>
        <dbReference type="ChEBI" id="CHEBI:29103"/>
    </cofactor>
    <text evidence="16">A monovalent cation. Ammonium or potassium.</text>
</comment>
<dbReference type="GO" id="GO:0004594">
    <property type="term" value="F:pantothenate kinase activity"/>
    <property type="evidence" value="ECO:0007669"/>
    <property type="project" value="UniProtKB-EC"/>
</dbReference>
<feature type="binding site" evidence="16">
    <location>
        <position position="107"/>
    </location>
    <ligand>
        <name>ATP</name>
        <dbReference type="ChEBI" id="CHEBI:30616"/>
    </ligand>
</feature>
<comment type="cofactor">
    <cofactor evidence="2">
        <name>K(+)</name>
        <dbReference type="ChEBI" id="CHEBI:29103"/>
    </cofactor>
</comment>
<gene>
    <name evidence="16" type="primary">coaX</name>
    <name evidence="17" type="ORF">SKC38_12300</name>
</gene>
<evidence type="ECO:0000256" key="15">
    <source>
        <dbReference type="ARBA" id="ARBA00040883"/>
    </source>
</evidence>
<comment type="pathway">
    <text evidence="4 16">Cofactor biosynthesis; coenzyme A biosynthesis; CoA from (R)-pantothenate: step 1/5.</text>
</comment>
<evidence type="ECO:0000256" key="16">
    <source>
        <dbReference type="HAMAP-Rule" id="MF_01274"/>
    </source>
</evidence>
<dbReference type="Pfam" id="PF03309">
    <property type="entry name" value="Pan_kinase"/>
    <property type="match status" value="1"/>
</dbReference>
<dbReference type="PANTHER" id="PTHR34265">
    <property type="entry name" value="TYPE III PANTOTHENATE KINASE"/>
    <property type="match status" value="1"/>
</dbReference>
<comment type="function">
    <text evidence="16">Catalyzes the phosphorylation of pantothenate (Pan), the first step in CoA biosynthesis.</text>
</comment>
<dbReference type="EMBL" id="JBBKYA010000007">
    <property type="protein sequence ID" value="MFD3277012.1"/>
    <property type="molecule type" value="Genomic_DNA"/>
</dbReference>
<feature type="binding site" evidence="16">
    <location>
        <position position="159"/>
    </location>
    <ligand>
        <name>substrate</name>
    </ligand>
</feature>
<dbReference type="RefSeq" id="WP_377977448.1">
    <property type="nucleotide sequence ID" value="NZ_JBBKYA010000007.1"/>
</dbReference>
<evidence type="ECO:0000256" key="4">
    <source>
        <dbReference type="ARBA" id="ARBA00005225"/>
    </source>
</evidence>
<evidence type="ECO:0000256" key="14">
    <source>
        <dbReference type="ARBA" id="ARBA00038036"/>
    </source>
</evidence>
<feature type="binding site" evidence="16">
    <location>
        <begin position="86"/>
        <end position="89"/>
    </location>
    <ligand>
        <name>substrate</name>
    </ligand>
</feature>
<keyword evidence="7 16" id="KW-0963">Cytoplasm</keyword>
<evidence type="ECO:0000256" key="12">
    <source>
        <dbReference type="ARBA" id="ARBA00022958"/>
    </source>
</evidence>
<keyword evidence="8 16" id="KW-0808">Transferase</keyword>
<evidence type="ECO:0000256" key="9">
    <source>
        <dbReference type="ARBA" id="ARBA00022741"/>
    </source>
</evidence>
<dbReference type="Proteomes" id="UP001598114">
    <property type="component" value="Unassembled WGS sequence"/>
</dbReference>
<comment type="catalytic activity">
    <reaction evidence="1 16">
        <text>(R)-pantothenate + ATP = (R)-4'-phosphopantothenate + ADP + H(+)</text>
        <dbReference type="Rhea" id="RHEA:16373"/>
        <dbReference type="ChEBI" id="CHEBI:10986"/>
        <dbReference type="ChEBI" id="CHEBI:15378"/>
        <dbReference type="ChEBI" id="CHEBI:29032"/>
        <dbReference type="ChEBI" id="CHEBI:30616"/>
        <dbReference type="ChEBI" id="CHEBI:456216"/>
        <dbReference type="EC" id="2.7.1.33"/>
    </reaction>
</comment>
<feature type="active site" description="Proton acceptor" evidence="16">
    <location>
        <position position="88"/>
    </location>
</feature>
<evidence type="ECO:0000256" key="10">
    <source>
        <dbReference type="ARBA" id="ARBA00022777"/>
    </source>
</evidence>
<evidence type="ECO:0000256" key="13">
    <source>
        <dbReference type="ARBA" id="ARBA00022993"/>
    </source>
</evidence>
<evidence type="ECO:0000313" key="18">
    <source>
        <dbReference type="Proteomes" id="UP001598114"/>
    </source>
</evidence>
<comment type="subcellular location">
    <subcellularLocation>
        <location evidence="3 16">Cytoplasm</location>
    </subcellularLocation>
</comment>
<keyword evidence="12 16" id="KW-0630">Potassium</keyword>
<reference evidence="17 18" key="1">
    <citation type="submission" date="2024-03" db="EMBL/GenBank/DDBJ databases">
        <title>Aquirufa genome sequencing.</title>
        <authorList>
            <person name="Pitt A."/>
            <person name="Hahn M.W."/>
        </authorList>
    </citation>
    <scope>NUCLEOTIDE SEQUENCE [LARGE SCALE GENOMIC DNA]</scope>
    <source>
        <strain evidence="17 18">PLAD-142S6K</strain>
    </source>
</reference>
<dbReference type="CDD" id="cd24015">
    <property type="entry name" value="ASKHA_NBD_PanK-III"/>
    <property type="match status" value="1"/>
</dbReference>
<evidence type="ECO:0000256" key="7">
    <source>
        <dbReference type="ARBA" id="ARBA00022490"/>
    </source>
</evidence>
<evidence type="ECO:0000256" key="3">
    <source>
        <dbReference type="ARBA" id="ARBA00004496"/>
    </source>
</evidence>
<keyword evidence="18" id="KW-1185">Reference proteome</keyword>
<dbReference type="HAMAP" id="MF_01274">
    <property type="entry name" value="Pantothen_kinase_3"/>
    <property type="match status" value="1"/>
</dbReference>
<organism evidence="17 18">
    <name type="scientific">Aquirufa echingensis</name>
    <dbReference type="NCBI Taxonomy" id="3096516"/>
    <lineage>
        <taxon>Bacteria</taxon>
        <taxon>Pseudomonadati</taxon>
        <taxon>Bacteroidota</taxon>
        <taxon>Cytophagia</taxon>
        <taxon>Cytophagales</taxon>
        <taxon>Flectobacillaceae</taxon>
        <taxon>Aquirufa</taxon>
    </lineage>
</organism>